<dbReference type="InterPro" id="IPR011257">
    <property type="entry name" value="DNA_glycosylase"/>
</dbReference>
<comment type="caution">
    <text evidence="7">The sequence shown here is derived from an EMBL/GenBank/DDBJ whole genome shotgun (WGS) entry which is preliminary data.</text>
</comment>
<evidence type="ECO:0000259" key="5">
    <source>
        <dbReference type="SMART" id="SM00478"/>
    </source>
</evidence>
<dbReference type="SMART" id="SM00478">
    <property type="entry name" value="ENDO3c"/>
    <property type="match status" value="1"/>
</dbReference>
<evidence type="ECO:0000313" key="7">
    <source>
        <dbReference type="EMBL" id="TDR48906.1"/>
    </source>
</evidence>
<dbReference type="Gene3D" id="1.10.340.30">
    <property type="entry name" value="Hypothetical protein, domain 2"/>
    <property type="match status" value="1"/>
</dbReference>
<dbReference type="EMBL" id="SNZH01000001">
    <property type="protein sequence ID" value="TDR48906.1"/>
    <property type="molecule type" value="Genomic_DNA"/>
</dbReference>
<dbReference type="InterPro" id="IPR010316">
    <property type="entry name" value="AlkA_N"/>
</dbReference>
<evidence type="ECO:0000256" key="4">
    <source>
        <dbReference type="ARBA" id="ARBA00023204"/>
    </source>
</evidence>
<dbReference type="Pfam" id="PF06029">
    <property type="entry name" value="AlkA_N"/>
    <property type="match status" value="1"/>
</dbReference>
<keyword evidence="8" id="KW-1185">Reference proteome</keyword>
<dbReference type="Proteomes" id="UP000295293">
    <property type="component" value="Unassembled WGS sequence"/>
</dbReference>
<evidence type="ECO:0000313" key="8">
    <source>
        <dbReference type="Proteomes" id="UP000295293"/>
    </source>
</evidence>
<keyword evidence="3" id="KW-0227">DNA damage</keyword>
<dbReference type="EC" id="3.2.2.21" evidence="2"/>
<dbReference type="InterPro" id="IPR003265">
    <property type="entry name" value="HhH-GPD_domain"/>
</dbReference>
<feature type="domain" description="DNA-3-methyladenine glycosylase AlkA N-terminal" evidence="6">
    <location>
        <begin position="16"/>
        <end position="129"/>
    </location>
</feature>
<dbReference type="GO" id="GO:0032993">
    <property type="term" value="C:protein-DNA complex"/>
    <property type="evidence" value="ECO:0007669"/>
    <property type="project" value="TreeGrafter"/>
</dbReference>
<dbReference type="AlphaFoldDB" id="A0A4V3DNM0"/>
<sequence length="297" mass="32246">MTASGHAAAMPPPTARIDLALPRRYPVDAVLAFYARRAIPGVEAVGEDGYRRSFVYNGEPGWLQVDLRQGWLECCHADRSAVAFAAPRVRELFDLDAPQARLRRVLGRDPRLAALLAQHGDIRVPGCWDGFELGVRAVLGQQITVAAARTLAARLVARHAQRIPGAGADEPCHSLFPPADVLATANLDGLGLTGARIATLQGLAAAVSAGELDFERSQPLARFVARCTALRGIGDWTAHYMAMRALREMDAFPAADIVLRKVLQPGTTLTARELEQQSQAWRPYRAYAVLLLWRSAG</sequence>
<dbReference type="GO" id="GO:0005737">
    <property type="term" value="C:cytoplasm"/>
    <property type="evidence" value="ECO:0007669"/>
    <property type="project" value="TreeGrafter"/>
</dbReference>
<dbReference type="GO" id="GO:0043916">
    <property type="term" value="F:DNA-7-methylguanine glycosylase activity"/>
    <property type="evidence" value="ECO:0007669"/>
    <property type="project" value="TreeGrafter"/>
</dbReference>
<evidence type="ECO:0000256" key="1">
    <source>
        <dbReference type="ARBA" id="ARBA00000086"/>
    </source>
</evidence>
<name>A0A4V3DNM0_9GAMM</name>
<proteinExistence type="predicted"/>
<dbReference type="GO" id="GO:0032131">
    <property type="term" value="F:alkylated DNA binding"/>
    <property type="evidence" value="ECO:0007669"/>
    <property type="project" value="TreeGrafter"/>
</dbReference>
<accession>A0A4V3DNM0</accession>
<dbReference type="GO" id="GO:0006307">
    <property type="term" value="P:DNA alkylation repair"/>
    <property type="evidence" value="ECO:0007669"/>
    <property type="project" value="TreeGrafter"/>
</dbReference>
<dbReference type="Gene3D" id="1.10.1670.10">
    <property type="entry name" value="Helix-hairpin-Helix base-excision DNA repair enzymes (C-terminal)"/>
    <property type="match status" value="1"/>
</dbReference>
<evidence type="ECO:0000256" key="3">
    <source>
        <dbReference type="ARBA" id="ARBA00022763"/>
    </source>
</evidence>
<keyword evidence="4" id="KW-0234">DNA repair</keyword>
<evidence type="ECO:0000259" key="6">
    <source>
        <dbReference type="SMART" id="SM01009"/>
    </source>
</evidence>
<organism evidence="7 8">
    <name type="scientific">Tahibacter aquaticus</name>
    <dbReference type="NCBI Taxonomy" id="520092"/>
    <lineage>
        <taxon>Bacteria</taxon>
        <taxon>Pseudomonadati</taxon>
        <taxon>Pseudomonadota</taxon>
        <taxon>Gammaproteobacteria</taxon>
        <taxon>Lysobacterales</taxon>
        <taxon>Rhodanobacteraceae</taxon>
        <taxon>Tahibacter</taxon>
    </lineage>
</organism>
<comment type="catalytic activity">
    <reaction evidence="1">
        <text>Hydrolysis of alkylated DNA, releasing 3-methyladenine, 3-methylguanine, 7-methylguanine and 7-methyladenine.</text>
        <dbReference type="EC" id="3.2.2.21"/>
    </reaction>
</comment>
<reference evidence="7 8" key="1">
    <citation type="submission" date="2019-03" db="EMBL/GenBank/DDBJ databases">
        <title>Genomic Encyclopedia of Type Strains, Phase IV (KMG-IV): sequencing the most valuable type-strain genomes for metagenomic binning, comparative biology and taxonomic classification.</title>
        <authorList>
            <person name="Goeker M."/>
        </authorList>
    </citation>
    <scope>NUCLEOTIDE SEQUENCE [LARGE SCALE GENOMIC DNA]</scope>
    <source>
        <strain evidence="7 8">DSM 21667</strain>
    </source>
</reference>
<dbReference type="PANTHER" id="PTHR43003:SF13">
    <property type="entry name" value="DNA-3-METHYLADENINE GLYCOSYLASE 2"/>
    <property type="match status" value="1"/>
</dbReference>
<dbReference type="GO" id="GO:0006285">
    <property type="term" value="P:base-excision repair, AP site formation"/>
    <property type="evidence" value="ECO:0007669"/>
    <property type="project" value="TreeGrafter"/>
</dbReference>
<dbReference type="GO" id="GO:0008725">
    <property type="term" value="F:DNA-3-methyladenine glycosylase activity"/>
    <property type="evidence" value="ECO:0007669"/>
    <property type="project" value="TreeGrafter"/>
</dbReference>
<feature type="domain" description="HhH-GPD" evidence="5">
    <location>
        <begin position="139"/>
        <end position="297"/>
    </location>
</feature>
<dbReference type="InterPro" id="IPR051912">
    <property type="entry name" value="Alkylbase_DNA_Glycosylase/TA"/>
</dbReference>
<dbReference type="RefSeq" id="WP_166653828.1">
    <property type="nucleotide sequence ID" value="NZ_SNZH01000001.1"/>
</dbReference>
<protein>
    <recommendedName>
        <fullName evidence="2">DNA-3-methyladenine glycosylase II</fullName>
        <ecNumber evidence="2">3.2.2.21</ecNumber>
    </recommendedName>
</protein>
<gene>
    <name evidence="7" type="ORF">DFR29_101530</name>
</gene>
<dbReference type="SUPFAM" id="SSF48150">
    <property type="entry name" value="DNA-glycosylase"/>
    <property type="match status" value="1"/>
</dbReference>
<dbReference type="PANTHER" id="PTHR43003">
    <property type="entry name" value="DNA-3-METHYLADENINE GLYCOSYLASE"/>
    <property type="match status" value="1"/>
</dbReference>
<dbReference type="InterPro" id="IPR037046">
    <property type="entry name" value="AlkA_N_sf"/>
</dbReference>
<dbReference type="Gene3D" id="3.30.310.20">
    <property type="entry name" value="DNA-3-methyladenine glycosylase AlkA, N-terminal domain"/>
    <property type="match status" value="1"/>
</dbReference>
<dbReference type="SMART" id="SM01009">
    <property type="entry name" value="AlkA_N"/>
    <property type="match status" value="1"/>
</dbReference>
<evidence type="ECO:0000256" key="2">
    <source>
        <dbReference type="ARBA" id="ARBA00012000"/>
    </source>
</evidence>
<dbReference type="InterPro" id="IPR023170">
    <property type="entry name" value="HhH_base_excis_C"/>
</dbReference>
<dbReference type="SUPFAM" id="SSF55945">
    <property type="entry name" value="TATA-box binding protein-like"/>
    <property type="match status" value="1"/>
</dbReference>